<keyword evidence="2" id="KW-0732">Signal</keyword>
<dbReference type="Proteomes" id="UP001166291">
    <property type="component" value="Unassembled WGS sequence"/>
</dbReference>
<evidence type="ECO:0000313" key="4">
    <source>
        <dbReference type="Proteomes" id="UP001166291"/>
    </source>
</evidence>
<proteinExistence type="predicted"/>
<keyword evidence="4" id="KW-1185">Reference proteome</keyword>
<evidence type="ECO:0000256" key="1">
    <source>
        <dbReference type="SAM" id="MobiDB-lite"/>
    </source>
</evidence>
<organism evidence="3 4">
    <name type="scientific">Zhongshania aquimaris</name>
    <dbReference type="NCBI Taxonomy" id="2857107"/>
    <lineage>
        <taxon>Bacteria</taxon>
        <taxon>Pseudomonadati</taxon>
        <taxon>Pseudomonadota</taxon>
        <taxon>Gammaproteobacteria</taxon>
        <taxon>Cellvibrionales</taxon>
        <taxon>Spongiibacteraceae</taxon>
        <taxon>Zhongshania</taxon>
    </lineage>
</organism>
<comment type="caution">
    <text evidence="3">The sequence shown here is derived from an EMBL/GenBank/DDBJ whole genome shotgun (WGS) entry which is preliminary data.</text>
</comment>
<dbReference type="PROSITE" id="PS51257">
    <property type="entry name" value="PROKAR_LIPOPROTEIN"/>
    <property type="match status" value="1"/>
</dbReference>
<feature type="compositionally biased region" description="Acidic residues" evidence="1">
    <location>
        <begin position="60"/>
        <end position="72"/>
    </location>
</feature>
<gene>
    <name evidence="3" type="ORF">KXJ70_03660</name>
</gene>
<sequence length="72" mass="7985">MKKLLENLKSTQTSKLLVVFFLLSTTVFAMSACEQKGPAEKAGEQIDQSMDSAKDSYNEGVEEVKDEIDDHS</sequence>
<dbReference type="RefSeq" id="WP_219042088.1">
    <property type="nucleotide sequence ID" value="NZ_JAHWDQ010000001.1"/>
</dbReference>
<evidence type="ECO:0000256" key="2">
    <source>
        <dbReference type="SAM" id="SignalP"/>
    </source>
</evidence>
<accession>A0ABS6VNG6</accession>
<feature type="signal peptide" evidence="2">
    <location>
        <begin position="1"/>
        <end position="31"/>
    </location>
</feature>
<dbReference type="EMBL" id="JAHWDQ010000001">
    <property type="protein sequence ID" value="MBW2939853.1"/>
    <property type="molecule type" value="Genomic_DNA"/>
</dbReference>
<name>A0ABS6VNG6_9GAMM</name>
<protein>
    <submittedName>
        <fullName evidence="3">Uncharacterized protein</fullName>
    </submittedName>
</protein>
<feature type="region of interest" description="Disordered" evidence="1">
    <location>
        <begin position="36"/>
        <end position="72"/>
    </location>
</feature>
<reference evidence="3" key="1">
    <citation type="submission" date="2021-07" db="EMBL/GenBank/DDBJ databases">
        <title>Zhongshania sp. CAU 1632 isolated from seawater.</title>
        <authorList>
            <person name="Kim W."/>
        </authorList>
    </citation>
    <scope>NUCLEOTIDE SEQUENCE</scope>
    <source>
        <strain evidence="3">CAU 1632</strain>
    </source>
</reference>
<evidence type="ECO:0000313" key="3">
    <source>
        <dbReference type="EMBL" id="MBW2939853.1"/>
    </source>
</evidence>
<feature type="chain" id="PRO_5046115861" evidence="2">
    <location>
        <begin position="32"/>
        <end position="72"/>
    </location>
</feature>